<feature type="region of interest" description="Disordered" evidence="18">
    <location>
        <begin position="81"/>
        <end position="134"/>
    </location>
</feature>
<evidence type="ECO:0000256" key="15">
    <source>
        <dbReference type="ARBA" id="ARBA00047899"/>
    </source>
</evidence>
<dbReference type="InterPro" id="IPR008271">
    <property type="entry name" value="Ser/Thr_kinase_AS"/>
</dbReference>
<accession>A0A4P1RUI6</accession>
<evidence type="ECO:0000259" key="19">
    <source>
        <dbReference type="PROSITE" id="PS50011"/>
    </source>
</evidence>
<organism evidence="20 21">
    <name type="scientific">Lupinus angustifolius</name>
    <name type="common">Narrow-leaved blue lupine</name>
    <dbReference type="NCBI Taxonomy" id="3871"/>
    <lineage>
        <taxon>Eukaryota</taxon>
        <taxon>Viridiplantae</taxon>
        <taxon>Streptophyta</taxon>
        <taxon>Embryophyta</taxon>
        <taxon>Tracheophyta</taxon>
        <taxon>Spermatophyta</taxon>
        <taxon>Magnoliopsida</taxon>
        <taxon>eudicotyledons</taxon>
        <taxon>Gunneridae</taxon>
        <taxon>Pentapetalae</taxon>
        <taxon>rosids</taxon>
        <taxon>fabids</taxon>
        <taxon>Fabales</taxon>
        <taxon>Fabaceae</taxon>
        <taxon>Papilionoideae</taxon>
        <taxon>50 kb inversion clade</taxon>
        <taxon>genistoids sensu lato</taxon>
        <taxon>core genistoids</taxon>
        <taxon>Genisteae</taxon>
        <taxon>Lupinus</taxon>
    </lineage>
</organism>
<dbReference type="Gene3D" id="1.10.510.10">
    <property type="entry name" value="Transferase(Phosphotransferase) domain 1"/>
    <property type="match status" value="1"/>
</dbReference>
<evidence type="ECO:0000256" key="16">
    <source>
        <dbReference type="ARBA" id="ARBA00048679"/>
    </source>
</evidence>
<evidence type="ECO:0000256" key="3">
    <source>
        <dbReference type="ARBA" id="ARBA00012513"/>
    </source>
</evidence>
<keyword evidence="7 17" id="KW-0547">Nucleotide-binding</keyword>
<dbReference type="CDD" id="cd15860">
    <property type="entry name" value="SNARE_USE1"/>
    <property type="match status" value="1"/>
</dbReference>
<evidence type="ECO:0000256" key="18">
    <source>
        <dbReference type="SAM" id="MobiDB-lite"/>
    </source>
</evidence>
<feature type="region of interest" description="Disordered" evidence="18">
    <location>
        <begin position="616"/>
        <end position="638"/>
    </location>
</feature>
<keyword evidence="6" id="KW-0812">Transmembrane</keyword>
<dbReference type="GO" id="GO:0015031">
    <property type="term" value="P:protein transport"/>
    <property type="evidence" value="ECO:0007669"/>
    <property type="project" value="UniProtKB-KW"/>
</dbReference>
<dbReference type="STRING" id="3871.A0A4P1RUI6"/>
<evidence type="ECO:0000256" key="11">
    <source>
        <dbReference type="ARBA" id="ARBA00022892"/>
    </source>
</evidence>
<dbReference type="FunFam" id="3.30.200.20:FF:000228">
    <property type="entry name" value="Serine/threonine-protein kinase BIK1"/>
    <property type="match status" value="1"/>
</dbReference>
<dbReference type="InterPro" id="IPR011009">
    <property type="entry name" value="Kinase-like_dom_sf"/>
</dbReference>
<dbReference type="GO" id="GO:0005789">
    <property type="term" value="C:endoplasmic reticulum membrane"/>
    <property type="evidence" value="ECO:0007669"/>
    <property type="project" value="UniProtKB-SubCell"/>
</dbReference>
<feature type="binding site" evidence="17">
    <location>
        <position position="362"/>
    </location>
    <ligand>
        <name>ATP</name>
        <dbReference type="ChEBI" id="CHEBI:30616"/>
    </ligand>
</feature>
<comment type="catalytic activity">
    <reaction evidence="15">
        <text>L-threonyl-[protein] + ATP = O-phospho-L-threonyl-[protein] + ADP + H(+)</text>
        <dbReference type="Rhea" id="RHEA:46608"/>
        <dbReference type="Rhea" id="RHEA-COMP:11060"/>
        <dbReference type="Rhea" id="RHEA-COMP:11605"/>
        <dbReference type="ChEBI" id="CHEBI:15378"/>
        <dbReference type="ChEBI" id="CHEBI:30013"/>
        <dbReference type="ChEBI" id="CHEBI:30616"/>
        <dbReference type="ChEBI" id="CHEBI:61977"/>
        <dbReference type="ChEBI" id="CHEBI:456216"/>
        <dbReference type="EC" id="2.7.11.1"/>
    </reaction>
</comment>
<dbReference type="Pfam" id="PF09753">
    <property type="entry name" value="Use1"/>
    <property type="match status" value="1"/>
</dbReference>
<keyword evidence="14" id="KW-0472">Membrane</keyword>
<dbReference type="EMBL" id="CM007361">
    <property type="protein sequence ID" value="OIW18709.1"/>
    <property type="molecule type" value="Genomic_DNA"/>
</dbReference>
<dbReference type="PROSITE" id="PS00107">
    <property type="entry name" value="PROTEIN_KINASE_ATP"/>
    <property type="match status" value="1"/>
</dbReference>
<evidence type="ECO:0000256" key="6">
    <source>
        <dbReference type="ARBA" id="ARBA00022692"/>
    </source>
</evidence>
<dbReference type="PROSITE" id="PS50011">
    <property type="entry name" value="PROTEIN_KINASE_DOM"/>
    <property type="match status" value="1"/>
</dbReference>
<evidence type="ECO:0000256" key="7">
    <source>
        <dbReference type="ARBA" id="ARBA00022741"/>
    </source>
</evidence>
<feature type="compositionally biased region" description="Polar residues" evidence="18">
    <location>
        <begin position="626"/>
        <end position="638"/>
    </location>
</feature>
<keyword evidence="11" id="KW-0931">ER-Golgi transport</keyword>
<keyword evidence="4" id="KW-0813">Transport</keyword>
<dbReference type="PANTHER" id="PTHR45621">
    <property type="entry name" value="OS01G0588500 PROTEIN-RELATED"/>
    <property type="match status" value="1"/>
</dbReference>
<evidence type="ECO:0000256" key="12">
    <source>
        <dbReference type="ARBA" id="ARBA00022927"/>
    </source>
</evidence>
<keyword evidence="21" id="KW-1185">Reference proteome</keyword>
<dbReference type="EC" id="2.7.11.1" evidence="3"/>
<keyword evidence="5" id="KW-0808">Transferase</keyword>
<dbReference type="Gramene" id="OIW18709">
    <property type="protein sequence ID" value="OIW18709"/>
    <property type="gene ID" value="TanjilG_13461"/>
</dbReference>
<dbReference type="InterPro" id="IPR019150">
    <property type="entry name" value="Vesicle_transport_protein_Use1"/>
</dbReference>
<reference evidence="20 21" key="1">
    <citation type="journal article" date="2017" name="Plant Biotechnol. J.">
        <title>A comprehensive draft genome sequence for lupin (Lupinus angustifolius), an emerging health food: insights into plant-microbe interactions and legume evolution.</title>
        <authorList>
            <person name="Hane J.K."/>
            <person name="Ming Y."/>
            <person name="Kamphuis L.G."/>
            <person name="Nelson M.N."/>
            <person name="Garg G."/>
            <person name="Atkins C.A."/>
            <person name="Bayer P.E."/>
            <person name="Bravo A."/>
            <person name="Bringans S."/>
            <person name="Cannon S."/>
            <person name="Edwards D."/>
            <person name="Foley R."/>
            <person name="Gao L.L."/>
            <person name="Harrison M.J."/>
            <person name="Huang W."/>
            <person name="Hurgobin B."/>
            <person name="Li S."/>
            <person name="Liu C.W."/>
            <person name="McGrath A."/>
            <person name="Morahan G."/>
            <person name="Murray J."/>
            <person name="Weller J."/>
            <person name="Jian J."/>
            <person name="Singh K.B."/>
        </authorList>
    </citation>
    <scope>NUCLEOTIDE SEQUENCE [LARGE SCALE GENOMIC DNA]</scope>
    <source>
        <strain evidence="21">cv. Tanjil</strain>
        <tissue evidence="20">Whole plant</tissue>
    </source>
</reference>
<comment type="similarity">
    <text evidence="2">Belongs to the USE1 family.</text>
</comment>
<keyword evidence="10 17" id="KW-0067">ATP-binding</keyword>
<evidence type="ECO:0000313" key="21">
    <source>
        <dbReference type="Proteomes" id="UP000188354"/>
    </source>
</evidence>
<dbReference type="GO" id="GO:0005524">
    <property type="term" value="F:ATP binding"/>
    <property type="evidence" value="ECO:0007669"/>
    <property type="project" value="UniProtKB-UniRule"/>
</dbReference>
<keyword evidence="13" id="KW-1133">Transmembrane helix</keyword>
<dbReference type="Gene3D" id="3.30.200.20">
    <property type="entry name" value="Phosphorylase Kinase, domain 1"/>
    <property type="match status" value="1"/>
</dbReference>
<evidence type="ECO:0000256" key="9">
    <source>
        <dbReference type="ARBA" id="ARBA00022824"/>
    </source>
</evidence>
<sequence>MGISKTEINLRRLLAAAPQQQNQAKLAHYVATLREQVEQLAEERTPEGLPRISKAVLNDYSEKIEAIASKLVDLVPDVQASEKEAEMNSVKETPSEIEGKKQIPLSSGLRRRPVPVSSTEDRAHEPAETDHSSPVKLDVSAHAHIEKHRKLQEDLTDEMVVLAKQLKESSLIMNQSLQNTEKILDSTEQAIEHSLASTGRANVRAKAIYSESSKTSCLTWLVMFVMTCVFIMSASGSRQFVASVSNTKLSQNGNSTSLGCGNNSGQISHFFGPSSSNNTSTSLWGSENSQVSRTREEEEFPNGQILDVANLTVFTLAELRAATKNFRRDNLLGEGGFGRVYRGRIKERIGSSSGKKLTVAIKVLNSDSIQGFEEWQTEVNFLGRLPHPNLVKLLGFGREGSKLFLVYEYMKRRSLDNHIFGSASVKPLSWDTRLKIMIGAAKGLAFLHTLENRIIYRDLKPSNILLDMTYTAKLADFGLAKSIPYPHLSHVTTRIKGTSGYAAPEYLSTGHLYVKSDVYAFGIVLLEMLTGSRIRDIMHVSQPQSLQNWVKSTLLNRVKIKSTMDSRLKGKYPQKLASAVARISYKCIQTDVKVRPSMVEVVETLEKIEAANEKPADSMKQGLVPGQSNKIDSQMMVN</sequence>
<evidence type="ECO:0000256" key="4">
    <source>
        <dbReference type="ARBA" id="ARBA00022448"/>
    </source>
</evidence>
<dbReference type="FunFam" id="1.10.510.10:FF:000095">
    <property type="entry name" value="protein STRUBBELIG-RECEPTOR FAMILY 8"/>
    <property type="match status" value="1"/>
</dbReference>
<evidence type="ECO:0000256" key="8">
    <source>
        <dbReference type="ARBA" id="ARBA00022777"/>
    </source>
</evidence>
<feature type="domain" description="Protein kinase" evidence="19">
    <location>
        <begin position="326"/>
        <end position="608"/>
    </location>
</feature>
<dbReference type="GO" id="GO:0004674">
    <property type="term" value="F:protein serine/threonine kinase activity"/>
    <property type="evidence" value="ECO:0007669"/>
    <property type="project" value="UniProtKB-EC"/>
</dbReference>
<evidence type="ECO:0000256" key="17">
    <source>
        <dbReference type="PROSITE-ProRule" id="PRU10141"/>
    </source>
</evidence>
<keyword evidence="9" id="KW-0256">Endoplasmic reticulum</keyword>
<keyword evidence="12" id="KW-0653">Protein transport</keyword>
<evidence type="ECO:0000256" key="5">
    <source>
        <dbReference type="ARBA" id="ARBA00022679"/>
    </source>
</evidence>
<evidence type="ECO:0000256" key="2">
    <source>
        <dbReference type="ARBA" id="ARBA00007891"/>
    </source>
</evidence>
<dbReference type="SMART" id="SM00220">
    <property type="entry name" value="S_TKc"/>
    <property type="match status" value="1"/>
</dbReference>
<gene>
    <name evidence="20" type="ORF">TanjilG_13461</name>
</gene>
<keyword evidence="8" id="KW-0418">Kinase</keyword>
<evidence type="ECO:0000256" key="10">
    <source>
        <dbReference type="ARBA" id="ARBA00022840"/>
    </source>
</evidence>
<name>A0A4P1RUI6_LUPAN</name>
<dbReference type="InterPro" id="IPR050823">
    <property type="entry name" value="Plant_Ser_Thr_Prot_Kinase"/>
</dbReference>
<comment type="subcellular location">
    <subcellularLocation>
        <location evidence="1">Endoplasmic reticulum membrane</location>
        <topology evidence="1">Single-pass type IV membrane protein</topology>
    </subcellularLocation>
</comment>
<evidence type="ECO:0000313" key="20">
    <source>
        <dbReference type="EMBL" id="OIW18709.1"/>
    </source>
</evidence>
<evidence type="ECO:0000256" key="13">
    <source>
        <dbReference type="ARBA" id="ARBA00022989"/>
    </source>
</evidence>
<comment type="catalytic activity">
    <reaction evidence="16">
        <text>L-seryl-[protein] + ATP = O-phospho-L-seryl-[protein] + ADP + H(+)</text>
        <dbReference type="Rhea" id="RHEA:17989"/>
        <dbReference type="Rhea" id="RHEA-COMP:9863"/>
        <dbReference type="Rhea" id="RHEA-COMP:11604"/>
        <dbReference type="ChEBI" id="CHEBI:15378"/>
        <dbReference type="ChEBI" id="CHEBI:29999"/>
        <dbReference type="ChEBI" id="CHEBI:30616"/>
        <dbReference type="ChEBI" id="CHEBI:83421"/>
        <dbReference type="ChEBI" id="CHEBI:456216"/>
        <dbReference type="EC" id="2.7.11.1"/>
    </reaction>
</comment>
<dbReference type="InterPro" id="IPR000719">
    <property type="entry name" value="Prot_kinase_dom"/>
</dbReference>
<evidence type="ECO:0000256" key="14">
    <source>
        <dbReference type="ARBA" id="ARBA00023136"/>
    </source>
</evidence>
<protein>
    <recommendedName>
        <fullName evidence="3">non-specific serine/threonine protein kinase</fullName>
        <ecNumber evidence="3">2.7.11.1</ecNumber>
    </recommendedName>
</protein>
<dbReference type="GO" id="GO:0016192">
    <property type="term" value="P:vesicle-mediated transport"/>
    <property type="evidence" value="ECO:0007669"/>
    <property type="project" value="UniProtKB-KW"/>
</dbReference>
<dbReference type="AlphaFoldDB" id="A0A4P1RUI6"/>
<proteinExistence type="inferred from homology"/>
<feature type="compositionally biased region" description="Basic and acidic residues" evidence="18">
    <location>
        <begin position="119"/>
        <end position="134"/>
    </location>
</feature>
<dbReference type="Proteomes" id="UP000188354">
    <property type="component" value="Chromosome LG01"/>
</dbReference>
<dbReference type="PROSITE" id="PS00108">
    <property type="entry name" value="PROTEIN_KINASE_ST"/>
    <property type="match status" value="1"/>
</dbReference>
<dbReference type="InterPro" id="IPR017441">
    <property type="entry name" value="Protein_kinase_ATP_BS"/>
</dbReference>
<evidence type="ECO:0000256" key="1">
    <source>
        <dbReference type="ARBA" id="ARBA00004163"/>
    </source>
</evidence>
<dbReference type="Pfam" id="PF00069">
    <property type="entry name" value="Pkinase"/>
    <property type="match status" value="1"/>
</dbReference>
<dbReference type="SUPFAM" id="SSF56112">
    <property type="entry name" value="Protein kinase-like (PK-like)"/>
    <property type="match status" value="1"/>
</dbReference>